<keyword evidence="2" id="KW-1185">Reference proteome</keyword>
<gene>
    <name evidence="1" type="primary">gatB</name>
    <name evidence="1" type="ORF">RS24_00157</name>
</gene>
<evidence type="ECO:0000313" key="1">
    <source>
        <dbReference type="EMBL" id="ERL47239.1"/>
    </source>
</evidence>
<dbReference type="AlphaFoldDB" id="U2WCH6"/>
<proteinExistence type="predicted"/>
<dbReference type="GO" id="GO:0050566">
    <property type="term" value="F:asparaginyl-tRNA synthase (glutamine-hydrolyzing) activity"/>
    <property type="evidence" value="ECO:0007669"/>
    <property type="project" value="UniProtKB-EC"/>
</dbReference>
<reference evidence="1 2" key="1">
    <citation type="journal article" date="2014" name="FEMS Microbiol. Ecol.">
        <title>Genomic differentiation among two strains of the PS1 clade isolated from geographically separated marine habitats.</title>
        <authorList>
            <person name="Jimenez-Infante F."/>
            <person name="Ngugi D.K."/>
            <person name="Alam I."/>
            <person name="Rashid M."/>
            <person name="Baalawi W."/>
            <person name="Kamau A.A."/>
            <person name="Bajic V.B."/>
            <person name="Stingl U."/>
        </authorList>
    </citation>
    <scope>NUCLEOTIDE SEQUENCE [LARGE SCALE GENOMIC DNA]</scope>
    <source>
        <strain evidence="1 2">RS24</strain>
    </source>
</reference>
<sequence>MGETDQDVKFGMLNAIKKFIILHLLVGRYEFISYSN</sequence>
<dbReference type="GO" id="GO:0016740">
    <property type="term" value="F:transferase activity"/>
    <property type="evidence" value="ECO:0007669"/>
    <property type="project" value="UniProtKB-KW"/>
</dbReference>
<accession>U2WCH6</accession>
<keyword evidence="1" id="KW-0808">Transferase</keyword>
<evidence type="ECO:0000313" key="2">
    <source>
        <dbReference type="Proteomes" id="UP000016762"/>
    </source>
</evidence>
<protein>
    <submittedName>
        <fullName evidence="1">Aspartyl-glutamyl-tRNA amidotransferase subunit B Asp-Glu-ADT subunit B protein</fullName>
        <ecNumber evidence="1">6.3.5.6</ecNumber>
    </submittedName>
</protein>
<name>U2WCH6_9PROT</name>
<organism evidence="1 2">
    <name type="scientific">Candidatus Micropelagius thuwalensis</name>
    <dbReference type="NCBI Taxonomy" id="1397666"/>
    <lineage>
        <taxon>Bacteria</taxon>
        <taxon>Pseudomonadati</taxon>
        <taxon>Pseudomonadota</taxon>
        <taxon>Alphaproteobacteria</taxon>
        <taxon>PS1 clade</taxon>
        <taxon>Candidatus Micropelagius</taxon>
    </lineage>
</organism>
<comment type="caution">
    <text evidence="1">The sequence shown here is derived from an EMBL/GenBank/DDBJ whole genome shotgun (WGS) entry which is preliminary data.</text>
</comment>
<dbReference type="Proteomes" id="UP000016762">
    <property type="component" value="Unassembled WGS sequence"/>
</dbReference>
<dbReference type="EMBL" id="AWXE01000001">
    <property type="protein sequence ID" value="ERL47239.1"/>
    <property type="molecule type" value="Genomic_DNA"/>
</dbReference>
<keyword evidence="1" id="KW-0436">Ligase</keyword>
<dbReference type="STRING" id="1397666.RS24_00157"/>
<dbReference type="EC" id="6.3.5.6" evidence="1"/>